<evidence type="ECO:0000313" key="3">
    <source>
        <dbReference type="Proteomes" id="UP000234323"/>
    </source>
</evidence>
<proteinExistence type="predicted"/>
<feature type="compositionally biased region" description="Acidic residues" evidence="1">
    <location>
        <begin position="17"/>
        <end position="38"/>
    </location>
</feature>
<name>A0A2I1HWZ1_9GLOM</name>
<evidence type="ECO:0000256" key="1">
    <source>
        <dbReference type="SAM" id="MobiDB-lite"/>
    </source>
</evidence>
<dbReference type="AlphaFoldDB" id="A0A2I1HWZ1"/>
<feature type="non-terminal residue" evidence="2">
    <location>
        <position position="90"/>
    </location>
</feature>
<dbReference type="EMBL" id="LLXI01010146">
    <property type="protein sequence ID" value="PKY63400.1"/>
    <property type="molecule type" value="Genomic_DNA"/>
</dbReference>
<protein>
    <submittedName>
        <fullName evidence="2">Uncharacterized protein</fullName>
    </submittedName>
</protein>
<reference evidence="2 3" key="1">
    <citation type="submission" date="2015-10" db="EMBL/GenBank/DDBJ databases">
        <title>Genome analyses suggest a sexual origin of heterokaryosis in a supposedly ancient asexual fungus.</title>
        <authorList>
            <person name="Ropars J."/>
            <person name="Sedzielewska K."/>
            <person name="Noel J."/>
            <person name="Charron P."/>
            <person name="Farinelli L."/>
            <person name="Marton T."/>
            <person name="Kruger M."/>
            <person name="Pelin A."/>
            <person name="Brachmann A."/>
            <person name="Corradi N."/>
        </authorList>
    </citation>
    <scope>NUCLEOTIDE SEQUENCE [LARGE SCALE GENOMIC DNA]</scope>
    <source>
        <strain evidence="2 3">A4</strain>
    </source>
</reference>
<sequence length="90" mass="10657">MSMADFNEYVRKKEEEGGSNEETDDNDSYFEEGDEEEVGSFRELTDKDFPLFITYKQFTRMLLVTYGIDIQKQQKTIAEVDDVEDEEEEF</sequence>
<gene>
    <name evidence="2" type="ORF">RhiirA4_492205</name>
</gene>
<organism evidence="2 3">
    <name type="scientific">Rhizophagus irregularis</name>
    <dbReference type="NCBI Taxonomy" id="588596"/>
    <lineage>
        <taxon>Eukaryota</taxon>
        <taxon>Fungi</taxon>
        <taxon>Fungi incertae sedis</taxon>
        <taxon>Mucoromycota</taxon>
        <taxon>Glomeromycotina</taxon>
        <taxon>Glomeromycetes</taxon>
        <taxon>Glomerales</taxon>
        <taxon>Glomeraceae</taxon>
        <taxon>Rhizophagus</taxon>
    </lineage>
</organism>
<keyword evidence="3" id="KW-1185">Reference proteome</keyword>
<evidence type="ECO:0000313" key="2">
    <source>
        <dbReference type="EMBL" id="PKY63400.1"/>
    </source>
</evidence>
<accession>A0A2I1HWZ1</accession>
<dbReference type="Proteomes" id="UP000234323">
    <property type="component" value="Unassembled WGS sequence"/>
</dbReference>
<feature type="region of interest" description="Disordered" evidence="1">
    <location>
        <begin position="1"/>
        <end position="41"/>
    </location>
</feature>
<comment type="caution">
    <text evidence="2">The sequence shown here is derived from an EMBL/GenBank/DDBJ whole genome shotgun (WGS) entry which is preliminary data.</text>
</comment>